<evidence type="ECO:0000256" key="2">
    <source>
        <dbReference type="ARBA" id="ARBA00023015"/>
    </source>
</evidence>
<keyword evidence="1 5" id="KW-0597">Phosphoprotein</keyword>
<organism evidence="8 9">
    <name type="scientific">Paenibacillus illinoisensis</name>
    <dbReference type="NCBI Taxonomy" id="59845"/>
    <lineage>
        <taxon>Bacteria</taxon>
        <taxon>Bacillati</taxon>
        <taxon>Bacillota</taxon>
        <taxon>Bacilli</taxon>
        <taxon>Bacillales</taxon>
        <taxon>Paenibacillaceae</taxon>
        <taxon>Paenibacillus</taxon>
    </lineage>
</organism>
<dbReference type="SMART" id="SM00448">
    <property type="entry name" value="REC"/>
    <property type="match status" value="1"/>
</dbReference>
<sequence>MVPMSERMEPSNHKEAEQIKPIRLILTDDDSFIRESLKVLLGLDPGIIVTGTASNGREALELLESGTAADVVLMDIRMPDCNGVEGTRIIKSRFPDMRVLMLTTFDDDEYIIQALQNGASGYLLKNVPPDRIIQGIKTVHNGDMLIHPDIARKLAGLLRPAAAPQTHSHQPLDAYGLTRMELAVAEAISEGLSNKEIAAKLFLSEGTVKNYVTEILGKLSLRDRTQIAIFMLKN</sequence>
<dbReference type="InterPro" id="IPR011006">
    <property type="entry name" value="CheY-like_superfamily"/>
</dbReference>
<keyword evidence="3" id="KW-0238">DNA-binding</keyword>
<dbReference type="Gene3D" id="3.40.50.2300">
    <property type="match status" value="1"/>
</dbReference>
<evidence type="ECO:0000313" key="8">
    <source>
        <dbReference type="EMBL" id="PYY29604.1"/>
    </source>
</evidence>
<dbReference type="CDD" id="cd06170">
    <property type="entry name" value="LuxR_C_like"/>
    <property type="match status" value="1"/>
</dbReference>
<accession>A0A2W0CC93</accession>
<dbReference type="InterPro" id="IPR058245">
    <property type="entry name" value="NreC/VraR/RcsB-like_REC"/>
</dbReference>
<dbReference type="AlphaFoldDB" id="A0A2W0CC93"/>
<dbReference type="InterPro" id="IPR000792">
    <property type="entry name" value="Tscrpt_reg_LuxR_C"/>
</dbReference>
<feature type="domain" description="HTH luxR-type" evidence="6">
    <location>
        <begin position="168"/>
        <end position="234"/>
    </location>
</feature>
<dbReference type="SUPFAM" id="SSF52172">
    <property type="entry name" value="CheY-like"/>
    <property type="match status" value="1"/>
</dbReference>
<dbReference type="PANTHER" id="PTHR43214">
    <property type="entry name" value="TWO-COMPONENT RESPONSE REGULATOR"/>
    <property type="match status" value="1"/>
</dbReference>
<evidence type="ECO:0000256" key="5">
    <source>
        <dbReference type="PROSITE-ProRule" id="PRU00169"/>
    </source>
</evidence>
<dbReference type="EMBL" id="PRLG01000018">
    <property type="protein sequence ID" value="PYY29604.1"/>
    <property type="molecule type" value="Genomic_DNA"/>
</dbReference>
<feature type="modified residue" description="4-aspartylphosphate" evidence="5">
    <location>
        <position position="75"/>
    </location>
</feature>
<protein>
    <submittedName>
        <fullName evidence="8">LuxR family two component transcriptional regulator</fullName>
    </submittedName>
</protein>
<proteinExistence type="predicted"/>
<name>A0A2W0CC93_9BACL</name>
<dbReference type="Proteomes" id="UP000247459">
    <property type="component" value="Unassembled WGS sequence"/>
</dbReference>
<evidence type="ECO:0000259" key="7">
    <source>
        <dbReference type="PROSITE" id="PS50110"/>
    </source>
</evidence>
<dbReference type="PRINTS" id="PR00038">
    <property type="entry name" value="HTHLUXR"/>
</dbReference>
<dbReference type="PANTHER" id="PTHR43214:SF40">
    <property type="entry name" value="TRANSCRIPTIONAL REGULATORY PROTEIN LNRK"/>
    <property type="match status" value="1"/>
</dbReference>
<dbReference type="PROSITE" id="PS50043">
    <property type="entry name" value="HTH_LUXR_2"/>
    <property type="match status" value="1"/>
</dbReference>
<dbReference type="GO" id="GO:0000160">
    <property type="term" value="P:phosphorelay signal transduction system"/>
    <property type="evidence" value="ECO:0007669"/>
    <property type="project" value="InterPro"/>
</dbReference>
<gene>
    <name evidence="8" type="ORF">PIL02S_02574</name>
</gene>
<dbReference type="PROSITE" id="PS50110">
    <property type="entry name" value="RESPONSE_REGULATORY"/>
    <property type="match status" value="1"/>
</dbReference>
<evidence type="ECO:0000259" key="6">
    <source>
        <dbReference type="PROSITE" id="PS50043"/>
    </source>
</evidence>
<evidence type="ECO:0000256" key="4">
    <source>
        <dbReference type="ARBA" id="ARBA00023163"/>
    </source>
</evidence>
<dbReference type="CDD" id="cd17535">
    <property type="entry name" value="REC_NarL-like"/>
    <property type="match status" value="1"/>
</dbReference>
<reference evidence="8 9" key="1">
    <citation type="submission" date="2018-01" db="EMBL/GenBank/DDBJ databases">
        <title>Genome sequence of the PGP bacterium Paenibacillus illinoisensis E3.</title>
        <authorList>
            <person name="Rolli E."/>
            <person name="Marasco R."/>
            <person name="Bessem C."/>
            <person name="Michoud G."/>
            <person name="Gaiarsa S."/>
            <person name="Borin S."/>
            <person name="Daffonchio D."/>
        </authorList>
    </citation>
    <scope>NUCLEOTIDE SEQUENCE [LARGE SCALE GENOMIC DNA]</scope>
    <source>
        <strain evidence="8 9">E3</strain>
    </source>
</reference>
<evidence type="ECO:0000256" key="3">
    <source>
        <dbReference type="ARBA" id="ARBA00023125"/>
    </source>
</evidence>
<dbReference type="GO" id="GO:0006355">
    <property type="term" value="P:regulation of DNA-templated transcription"/>
    <property type="evidence" value="ECO:0007669"/>
    <property type="project" value="InterPro"/>
</dbReference>
<evidence type="ECO:0000256" key="1">
    <source>
        <dbReference type="ARBA" id="ARBA00022553"/>
    </source>
</evidence>
<evidence type="ECO:0000313" key="9">
    <source>
        <dbReference type="Proteomes" id="UP000247459"/>
    </source>
</evidence>
<dbReference type="InterPro" id="IPR039420">
    <property type="entry name" value="WalR-like"/>
</dbReference>
<feature type="domain" description="Response regulatory" evidence="7">
    <location>
        <begin position="23"/>
        <end position="140"/>
    </location>
</feature>
<dbReference type="SMART" id="SM00421">
    <property type="entry name" value="HTH_LUXR"/>
    <property type="match status" value="1"/>
</dbReference>
<dbReference type="Pfam" id="PF00072">
    <property type="entry name" value="Response_reg"/>
    <property type="match status" value="1"/>
</dbReference>
<comment type="caution">
    <text evidence="8">The sequence shown here is derived from an EMBL/GenBank/DDBJ whole genome shotgun (WGS) entry which is preliminary data.</text>
</comment>
<dbReference type="Pfam" id="PF00196">
    <property type="entry name" value="GerE"/>
    <property type="match status" value="1"/>
</dbReference>
<keyword evidence="2" id="KW-0805">Transcription regulation</keyword>
<dbReference type="GO" id="GO:0003677">
    <property type="term" value="F:DNA binding"/>
    <property type="evidence" value="ECO:0007669"/>
    <property type="project" value="UniProtKB-KW"/>
</dbReference>
<keyword evidence="4" id="KW-0804">Transcription</keyword>
<dbReference type="InterPro" id="IPR001789">
    <property type="entry name" value="Sig_transdc_resp-reg_receiver"/>
</dbReference>